<feature type="transmembrane region" description="Helical" evidence="6">
    <location>
        <begin position="123"/>
        <end position="143"/>
    </location>
</feature>
<protein>
    <submittedName>
        <fullName evidence="8">Type II secretion system F domain protein</fullName>
    </submittedName>
</protein>
<organism evidence="8 9">
    <name type="scientific">Desulfurivibrio alkaliphilus (strain DSM 19089 / UNIQEM U267 / AHT2)</name>
    <dbReference type="NCBI Taxonomy" id="589865"/>
    <lineage>
        <taxon>Bacteria</taxon>
        <taxon>Pseudomonadati</taxon>
        <taxon>Thermodesulfobacteriota</taxon>
        <taxon>Desulfobulbia</taxon>
        <taxon>Desulfobulbales</taxon>
        <taxon>Desulfobulbaceae</taxon>
        <taxon>Desulfurivibrio</taxon>
    </lineage>
</organism>
<dbReference type="eggNOG" id="COG2064">
    <property type="taxonomic scope" value="Bacteria"/>
</dbReference>
<dbReference type="PANTHER" id="PTHR35007:SF2">
    <property type="entry name" value="PILUS ASSEMBLE PROTEIN"/>
    <property type="match status" value="1"/>
</dbReference>
<feature type="transmembrane region" description="Helical" evidence="6">
    <location>
        <begin position="6"/>
        <end position="28"/>
    </location>
</feature>
<dbReference type="KEGG" id="dak:DaAHT2_0770"/>
<reference evidence="9" key="1">
    <citation type="submission" date="2010-02" db="EMBL/GenBank/DDBJ databases">
        <title>Complete sequence of Desulfurivibrio alkaliphilus AHT2.</title>
        <authorList>
            <consortium name="US DOE Joint Genome Institute"/>
            <person name="Pitluck S."/>
            <person name="Chertkov O."/>
            <person name="Detter J.C."/>
            <person name="Han C."/>
            <person name="Tapia R."/>
            <person name="Larimer F."/>
            <person name="Land M."/>
            <person name="Hauser L."/>
            <person name="Kyrpides N."/>
            <person name="Mikhailova N."/>
            <person name="Sorokin D.Y."/>
            <person name="Muyzer G."/>
            <person name="Woyke T."/>
        </authorList>
    </citation>
    <scope>NUCLEOTIDE SEQUENCE [LARGE SCALE GENOMIC DNA]</scope>
    <source>
        <strain evidence="9">DSM 19089 / UNIQEM U267 / AHT2</strain>
    </source>
</reference>
<evidence type="ECO:0000259" key="7">
    <source>
        <dbReference type="Pfam" id="PF00482"/>
    </source>
</evidence>
<dbReference type="PANTHER" id="PTHR35007">
    <property type="entry name" value="INTEGRAL MEMBRANE PROTEIN-RELATED"/>
    <property type="match status" value="1"/>
</dbReference>
<gene>
    <name evidence="8" type="ordered locus">DaAHT2_0770</name>
</gene>
<evidence type="ECO:0000256" key="2">
    <source>
        <dbReference type="ARBA" id="ARBA00022475"/>
    </source>
</evidence>
<dbReference type="Proteomes" id="UP000001508">
    <property type="component" value="Chromosome"/>
</dbReference>
<keyword evidence="3 6" id="KW-0812">Transmembrane</keyword>
<dbReference type="OrthoDB" id="9810662at2"/>
<keyword evidence="2" id="KW-1003">Cell membrane</keyword>
<keyword evidence="5 6" id="KW-0472">Membrane</keyword>
<keyword evidence="4 6" id="KW-1133">Transmembrane helix</keyword>
<comment type="subcellular location">
    <subcellularLocation>
        <location evidence="1">Cell membrane</location>
        <topology evidence="1">Multi-pass membrane protein</topology>
    </subcellularLocation>
</comment>
<evidence type="ECO:0000256" key="6">
    <source>
        <dbReference type="SAM" id="Phobius"/>
    </source>
</evidence>
<name>D6Z1P9_DESAT</name>
<dbReference type="HOGENOM" id="CLU_056917_2_0_7"/>
<sequence>MIHALIWALVAALLTISCGLGVMLWLAAKQRRRMRARLQRTLHRPGDGALRRPGSPGWLAQLSALWPQRPEAAAATERLLRQAGWRRQFDYATFAGLRLLLVPAMMLLLLLLLWVVGGRALELSWILLPTVGALGWLLPLWGLRMRARARQARIRREVPMLAQLLRVLIEAGLGLDQALLTVATDNREIIPACSQELSVVMRQVEQGAERGTTLLAMARTLDVQELQDLCEMLRQVYRYGGNVRDPLREFVALLYDRRRIKLQERVGKLAGSMTIIVIIFFFPALLAVVAGPGFIAIWRMLTGIG</sequence>
<feature type="transmembrane region" description="Helical" evidence="6">
    <location>
        <begin position="269"/>
        <end position="298"/>
    </location>
</feature>
<evidence type="ECO:0000256" key="3">
    <source>
        <dbReference type="ARBA" id="ARBA00022692"/>
    </source>
</evidence>
<dbReference type="InterPro" id="IPR018076">
    <property type="entry name" value="T2SS_GspF_dom"/>
</dbReference>
<evidence type="ECO:0000256" key="1">
    <source>
        <dbReference type="ARBA" id="ARBA00004651"/>
    </source>
</evidence>
<evidence type="ECO:0000256" key="5">
    <source>
        <dbReference type="ARBA" id="ARBA00023136"/>
    </source>
</evidence>
<dbReference type="AlphaFoldDB" id="D6Z1P9"/>
<evidence type="ECO:0000313" key="9">
    <source>
        <dbReference type="Proteomes" id="UP000001508"/>
    </source>
</evidence>
<accession>D6Z1P9</accession>
<dbReference type="Pfam" id="PF00482">
    <property type="entry name" value="T2SSF"/>
    <property type="match status" value="1"/>
</dbReference>
<keyword evidence="9" id="KW-1185">Reference proteome</keyword>
<dbReference type="RefSeq" id="WP_013163004.1">
    <property type="nucleotide sequence ID" value="NC_014216.1"/>
</dbReference>
<feature type="domain" description="Type II secretion system protein GspF" evidence="7">
    <location>
        <begin position="162"/>
        <end position="289"/>
    </location>
</feature>
<evidence type="ECO:0000256" key="4">
    <source>
        <dbReference type="ARBA" id="ARBA00022989"/>
    </source>
</evidence>
<evidence type="ECO:0000313" key="8">
    <source>
        <dbReference type="EMBL" id="ADH85474.1"/>
    </source>
</evidence>
<feature type="transmembrane region" description="Helical" evidence="6">
    <location>
        <begin position="95"/>
        <end position="117"/>
    </location>
</feature>
<proteinExistence type="predicted"/>
<dbReference type="EMBL" id="CP001940">
    <property type="protein sequence ID" value="ADH85474.1"/>
    <property type="molecule type" value="Genomic_DNA"/>
</dbReference>
<dbReference type="STRING" id="589865.DaAHT2_0770"/>
<dbReference type="InParanoid" id="D6Z1P9"/>
<dbReference type="GO" id="GO:0005886">
    <property type="term" value="C:plasma membrane"/>
    <property type="evidence" value="ECO:0007669"/>
    <property type="project" value="UniProtKB-SubCell"/>
</dbReference>